<dbReference type="GO" id="GO:0016998">
    <property type="term" value="P:cell wall macromolecule catabolic process"/>
    <property type="evidence" value="ECO:0007669"/>
    <property type="project" value="InterPro"/>
</dbReference>
<keyword evidence="8 12" id="KW-0378">Hydrolase</keyword>
<dbReference type="GO" id="GO:0031640">
    <property type="term" value="P:killing of cells of another organism"/>
    <property type="evidence" value="ECO:0007669"/>
    <property type="project" value="UniProtKB-KW"/>
</dbReference>
<gene>
    <name evidence="15" type="ORF">LX83_003004</name>
</gene>
<evidence type="ECO:0000313" key="16">
    <source>
        <dbReference type="Proteomes" id="UP001206128"/>
    </source>
</evidence>
<dbReference type="GO" id="GO:0042742">
    <property type="term" value="P:defense response to bacterium"/>
    <property type="evidence" value="ECO:0007669"/>
    <property type="project" value="UniProtKB-KW"/>
</dbReference>
<keyword evidence="10 12" id="KW-0326">Glycosidase</keyword>
<dbReference type="SUPFAM" id="SSF51445">
    <property type="entry name" value="(Trans)glycosidases"/>
    <property type="match status" value="1"/>
</dbReference>
<dbReference type="PROSITE" id="PS00953">
    <property type="entry name" value="GLYCOSYL_HYDROL_F25_1"/>
    <property type="match status" value="1"/>
</dbReference>
<evidence type="ECO:0000256" key="5">
    <source>
        <dbReference type="ARBA" id="ARBA00022525"/>
    </source>
</evidence>
<evidence type="ECO:0000256" key="10">
    <source>
        <dbReference type="ARBA" id="ARBA00023295"/>
    </source>
</evidence>
<evidence type="ECO:0000256" key="1">
    <source>
        <dbReference type="ARBA" id="ARBA00000632"/>
    </source>
</evidence>
<evidence type="ECO:0000256" key="6">
    <source>
        <dbReference type="ARBA" id="ARBA00022529"/>
    </source>
</evidence>
<dbReference type="EC" id="3.2.1.17" evidence="4 12"/>
<comment type="similarity">
    <text evidence="3 12">Belongs to the glycosyl hydrolase 25 family.</text>
</comment>
<name>A0AAE3KGF9_9PSEU</name>
<dbReference type="InterPro" id="IPR008270">
    <property type="entry name" value="Glyco_hydro_25_AS"/>
</dbReference>
<evidence type="ECO:0000256" key="11">
    <source>
        <dbReference type="ARBA" id="ARBA00055588"/>
    </source>
</evidence>
<comment type="subcellular location">
    <subcellularLocation>
        <location evidence="2">Secreted</location>
    </subcellularLocation>
</comment>
<comment type="caution">
    <text evidence="15">The sequence shown here is derived from an EMBL/GenBank/DDBJ whole genome shotgun (WGS) entry which is preliminary data.</text>
</comment>
<dbReference type="EMBL" id="JAMTCK010000006">
    <property type="protein sequence ID" value="MCP2166145.1"/>
    <property type="molecule type" value="Genomic_DNA"/>
</dbReference>
<keyword evidence="14" id="KW-0732">Signal</keyword>
<proteinExistence type="inferred from homology"/>
<keyword evidence="7" id="KW-0081">Bacteriolytic enzyme</keyword>
<feature type="compositionally biased region" description="Gly residues" evidence="13">
    <location>
        <begin position="19"/>
        <end position="29"/>
    </location>
</feature>
<dbReference type="Gene3D" id="3.20.20.80">
    <property type="entry name" value="Glycosidases"/>
    <property type="match status" value="1"/>
</dbReference>
<dbReference type="PANTHER" id="PTHR34135:SF2">
    <property type="entry name" value="LYSOZYME"/>
    <property type="match status" value="1"/>
</dbReference>
<evidence type="ECO:0000256" key="8">
    <source>
        <dbReference type="ARBA" id="ARBA00022801"/>
    </source>
</evidence>
<evidence type="ECO:0000256" key="3">
    <source>
        <dbReference type="ARBA" id="ARBA00010646"/>
    </source>
</evidence>
<accession>A0AAE3KGF9</accession>
<dbReference type="GO" id="GO:0016052">
    <property type="term" value="P:carbohydrate catabolic process"/>
    <property type="evidence" value="ECO:0007669"/>
    <property type="project" value="TreeGrafter"/>
</dbReference>
<reference evidence="15" key="1">
    <citation type="submission" date="2022-06" db="EMBL/GenBank/DDBJ databases">
        <title>Genomic Encyclopedia of Archaeal and Bacterial Type Strains, Phase II (KMG-II): from individual species to whole genera.</title>
        <authorList>
            <person name="Goeker M."/>
        </authorList>
    </citation>
    <scope>NUCLEOTIDE SEQUENCE</scope>
    <source>
        <strain evidence="15">DSM 43935</strain>
    </source>
</reference>
<dbReference type="InterPro" id="IPR002053">
    <property type="entry name" value="Glyco_hydro_25"/>
</dbReference>
<comment type="catalytic activity">
    <reaction evidence="1 12">
        <text>Hydrolysis of (1-&gt;4)-beta-linkages between N-acetylmuramic acid and N-acetyl-D-glucosamine residues in a peptidoglycan and between N-acetyl-D-glucosamine residues in chitodextrins.</text>
        <dbReference type="EC" id="3.2.1.17"/>
    </reaction>
</comment>
<feature type="region of interest" description="Disordered" evidence="13">
    <location>
        <begin position="17"/>
        <end position="87"/>
    </location>
</feature>
<feature type="signal peptide" evidence="14">
    <location>
        <begin position="1"/>
        <end position="17"/>
    </location>
</feature>
<dbReference type="GO" id="GO:0003796">
    <property type="term" value="F:lysozyme activity"/>
    <property type="evidence" value="ECO:0007669"/>
    <property type="project" value="UniProtKB-EC"/>
</dbReference>
<dbReference type="PANTHER" id="PTHR34135">
    <property type="entry name" value="LYSOZYME"/>
    <property type="match status" value="1"/>
</dbReference>
<dbReference type="PROSITE" id="PS51904">
    <property type="entry name" value="GLYCOSYL_HYDROL_F25_2"/>
    <property type="match status" value="1"/>
</dbReference>
<evidence type="ECO:0000256" key="4">
    <source>
        <dbReference type="ARBA" id="ARBA00012732"/>
    </source>
</evidence>
<organism evidence="15 16">
    <name type="scientific">Goodfellowiella coeruleoviolacea</name>
    <dbReference type="NCBI Taxonomy" id="334858"/>
    <lineage>
        <taxon>Bacteria</taxon>
        <taxon>Bacillati</taxon>
        <taxon>Actinomycetota</taxon>
        <taxon>Actinomycetes</taxon>
        <taxon>Pseudonocardiales</taxon>
        <taxon>Pseudonocardiaceae</taxon>
        <taxon>Goodfellowiella</taxon>
    </lineage>
</organism>
<dbReference type="GO" id="GO:0009253">
    <property type="term" value="P:peptidoglycan catabolic process"/>
    <property type="evidence" value="ECO:0007669"/>
    <property type="project" value="InterPro"/>
</dbReference>
<evidence type="ECO:0000256" key="12">
    <source>
        <dbReference type="RuleBase" id="RU361176"/>
    </source>
</evidence>
<comment type="function">
    <text evidence="11">This enzyme has both lysozyme (acetylmuramidase) and diacetylmuramidase activities.</text>
</comment>
<evidence type="ECO:0000256" key="14">
    <source>
        <dbReference type="SAM" id="SignalP"/>
    </source>
</evidence>
<evidence type="ECO:0000256" key="13">
    <source>
        <dbReference type="SAM" id="MobiDB-lite"/>
    </source>
</evidence>
<dbReference type="Proteomes" id="UP001206128">
    <property type="component" value="Unassembled WGS sequence"/>
</dbReference>
<evidence type="ECO:0000256" key="2">
    <source>
        <dbReference type="ARBA" id="ARBA00004613"/>
    </source>
</evidence>
<feature type="chain" id="PRO_5042140819" description="Lysozyme" evidence="14">
    <location>
        <begin position="18"/>
        <end position="285"/>
    </location>
</feature>
<evidence type="ECO:0000313" key="15">
    <source>
        <dbReference type="EMBL" id="MCP2166145.1"/>
    </source>
</evidence>
<dbReference type="SMART" id="SM00641">
    <property type="entry name" value="Glyco_25"/>
    <property type="match status" value="1"/>
</dbReference>
<dbReference type="Pfam" id="PF01183">
    <property type="entry name" value="Glyco_hydro_25"/>
    <property type="match status" value="1"/>
</dbReference>
<evidence type="ECO:0000256" key="9">
    <source>
        <dbReference type="ARBA" id="ARBA00023157"/>
    </source>
</evidence>
<dbReference type="InterPro" id="IPR017853">
    <property type="entry name" value="GH"/>
</dbReference>
<keyword evidence="16" id="KW-1185">Reference proteome</keyword>
<keyword evidence="6" id="KW-0929">Antimicrobial</keyword>
<keyword evidence="9" id="KW-1015">Disulfide bond</keyword>
<keyword evidence="5" id="KW-0964">Secreted</keyword>
<dbReference type="InterPro" id="IPR018077">
    <property type="entry name" value="Glyco_hydro_fam25_subgr"/>
</dbReference>
<dbReference type="AlphaFoldDB" id="A0AAE3KGF9"/>
<protein>
    <recommendedName>
        <fullName evidence="4 12">Lysozyme</fullName>
        <ecNumber evidence="4 12">3.2.1.17</ecNumber>
    </recommendedName>
</protein>
<sequence>MATLATLSLVTSTAVTAQGSGGHVGGTPAGGLPNEPMPALASEADHPAGSQIAKHEGVSGAPPAPGTPGGSTDRGSRERVHGIDVSSHQGNVNWTTVAAKGARFAYVKATEGTGYKNPYFVQQYEGSYYAGLVHGAYHFALPDRSDGGTQADFFVDHGGGWSPDGRTLPPALDIEYNPYGDICYGMDDEEMADWIREFSDQVHERTGRWPTIYTSTNWWNQCVGGSGRFGTTNPLWIARYASSVGALPFDWEFHTIWQYANAGAVPGDQNYFNGSYDRLIALANG</sequence>
<evidence type="ECO:0000256" key="7">
    <source>
        <dbReference type="ARBA" id="ARBA00022638"/>
    </source>
</evidence>
<dbReference type="CDD" id="cd06412">
    <property type="entry name" value="GH25_CH-type"/>
    <property type="match status" value="1"/>
</dbReference>
<dbReference type="FunFam" id="3.20.20.80:FF:000060">
    <property type="entry name" value="Lysozyme M1"/>
    <property type="match status" value="1"/>
</dbReference>
<dbReference type="GO" id="GO:0005576">
    <property type="term" value="C:extracellular region"/>
    <property type="evidence" value="ECO:0007669"/>
    <property type="project" value="UniProtKB-SubCell"/>
</dbReference>